<gene>
    <name evidence="2" type="ORF">QBC40DRAFT_353547</name>
</gene>
<keyword evidence="1" id="KW-0472">Membrane</keyword>
<dbReference type="EMBL" id="MU864120">
    <property type="protein sequence ID" value="KAK4194055.1"/>
    <property type="molecule type" value="Genomic_DNA"/>
</dbReference>
<keyword evidence="1" id="KW-0812">Transmembrane</keyword>
<accession>A0AAN6X515</accession>
<keyword evidence="3" id="KW-1185">Reference proteome</keyword>
<evidence type="ECO:0000313" key="3">
    <source>
        <dbReference type="Proteomes" id="UP001303160"/>
    </source>
</evidence>
<dbReference type="AlphaFoldDB" id="A0AAN6X515"/>
<organism evidence="2 3">
    <name type="scientific">Triangularia verruculosa</name>
    <dbReference type="NCBI Taxonomy" id="2587418"/>
    <lineage>
        <taxon>Eukaryota</taxon>
        <taxon>Fungi</taxon>
        <taxon>Dikarya</taxon>
        <taxon>Ascomycota</taxon>
        <taxon>Pezizomycotina</taxon>
        <taxon>Sordariomycetes</taxon>
        <taxon>Sordariomycetidae</taxon>
        <taxon>Sordariales</taxon>
        <taxon>Podosporaceae</taxon>
        <taxon>Triangularia</taxon>
    </lineage>
</organism>
<feature type="transmembrane region" description="Helical" evidence="1">
    <location>
        <begin position="60"/>
        <end position="86"/>
    </location>
</feature>
<evidence type="ECO:0000313" key="2">
    <source>
        <dbReference type="EMBL" id="KAK4194055.1"/>
    </source>
</evidence>
<feature type="transmembrane region" description="Helical" evidence="1">
    <location>
        <begin position="341"/>
        <end position="372"/>
    </location>
</feature>
<feature type="transmembrane region" description="Helical" evidence="1">
    <location>
        <begin position="28"/>
        <end position="48"/>
    </location>
</feature>
<protein>
    <submittedName>
        <fullName evidence="2">Uncharacterized protein</fullName>
    </submittedName>
</protein>
<feature type="transmembrane region" description="Helical" evidence="1">
    <location>
        <begin position="150"/>
        <end position="172"/>
    </location>
</feature>
<reference evidence="2" key="1">
    <citation type="journal article" date="2023" name="Mol. Phylogenet. Evol.">
        <title>Genome-scale phylogeny and comparative genomics of the fungal order Sordariales.</title>
        <authorList>
            <person name="Hensen N."/>
            <person name="Bonometti L."/>
            <person name="Westerberg I."/>
            <person name="Brannstrom I.O."/>
            <person name="Guillou S."/>
            <person name="Cros-Aarteil S."/>
            <person name="Calhoun S."/>
            <person name="Haridas S."/>
            <person name="Kuo A."/>
            <person name="Mondo S."/>
            <person name="Pangilinan J."/>
            <person name="Riley R."/>
            <person name="LaButti K."/>
            <person name="Andreopoulos B."/>
            <person name="Lipzen A."/>
            <person name="Chen C."/>
            <person name="Yan M."/>
            <person name="Daum C."/>
            <person name="Ng V."/>
            <person name="Clum A."/>
            <person name="Steindorff A."/>
            <person name="Ohm R.A."/>
            <person name="Martin F."/>
            <person name="Silar P."/>
            <person name="Natvig D.O."/>
            <person name="Lalanne C."/>
            <person name="Gautier V."/>
            <person name="Ament-Velasquez S.L."/>
            <person name="Kruys A."/>
            <person name="Hutchinson M.I."/>
            <person name="Powell A.J."/>
            <person name="Barry K."/>
            <person name="Miller A.N."/>
            <person name="Grigoriev I.V."/>
            <person name="Debuchy R."/>
            <person name="Gladieux P."/>
            <person name="Hiltunen Thoren M."/>
            <person name="Johannesson H."/>
        </authorList>
    </citation>
    <scope>NUCLEOTIDE SEQUENCE</scope>
    <source>
        <strain evidence="2">CBS 315.58</strain>
    </source>
</reference>
<keyword evidence="1" id="KW-1133">Transmembrane helix</keyword>
<sequence>MAYNEGPELLNPEEIACPLEGRRGDLALSLKFAVLTITILTFYCRFIQTRDRTNISFTPILFYFAPLNFVFKYVVGITSILSVHAIQRLLAQYRPDPDWTEMSPNQELIRALRHLFGKIPRRTYSSLSTVITSDDGPALRHSTSERNMGIIGSVFVTLMFIAQCIGTIILYFRRIHHDAVAPMDQRMFELACGGVLVGFLRICHILHLPLFDKSVPGGDRTTLDKVALFFRDSCHRELDAAAEESPDLYHPWRLLKNLAIAAVICGVLRTDSIYVSRWESLKREFFTTNAVQFLYAGAGLGLFVAPIVTAIVLICWEAEDLYKSIKTYLGIRASAGWPRRVLGLLVISGFNALMIGMGAVGTWLLMLLMMFLNGWFEQLLGDMGLSYSGNLALYPLDKPCPELMWNDPYLDSILWLG</sequence>
<dbReference type="Proteomes" id="UP001303160">
    <property type="component" value="Unassembled WGS sequence"/>
</dbReference>
<evidence type="ECO:0000256" key="1">
    <source>
        <dbReference type="SAM" id="Phobius"/>
    </source>
</evidence>
<proteinExistence type="predicted"/>
<comment type="caution">
    <text evidence="2">The sequence shown here is derived from an EMBL/GenBank/DDBJ whole genome shotgun (WGS) entry which is preliminary data.</text>
</comment>
<name>A0AAN6X515_9PEZI</name>
<feature type="transmembrane region" description="Helical" evidence="1">
    <location>
        <begin position="188"/>
        <end position="210"/>
    </location>
</feature>
<reference evidence="2" key="2">
    <citation type="submission" date="2023-05" db="EMBL/GenBank/DDBJ databases">
        <authorList>
            <consortium name="Lawrence Berkeley National Laboratory"/>
            <person name="Steindorff A."/>
            <person name="Hensen N."/>
            <person name="Bonometti L."/>
            <person name="Westerberg I."/>
            <person name="Brannstrom I.O."/>
            <person name="Guillou S."/>
            <person name="Cros-Aarteil S."/>
            <person name="Calhoun S."/>
            <person name="Haridas S."/>
            <person name="Kuo A."/>
            <person name="Mondo S."/>
            <person name="Pangilinan J."/>
            <person name="Riley R."/>
            <person name="Labutti K."/>
            <person name="Andreopoulos B."/>
            <person name="Lipzen A."/>
            <person name="Chen C."/>
            <person name="Yanf M."/>
            <person name="Daum C."/>
            <person name="Ng V."/>
            <person name="Clum A."/>
            <person name="Ohm R."/>
            <person name="Martin F."/>
            <person name="Silar P."/>
            <person name="Natvig D."/>
            <person name="Lalanne C."/>
            <person name="Gautier V."/>
            <person name="Ament-Velasquez S.L."/>
            <person name="Kruys A."/>
            <person name="Hutchinson M.I."/>
            <person name="Powell A.J."/>
            <person name="Barry K."/>
            <person name="Miller A.N."/>
            <person name="Grigoriev I.V."/>
            <person name="Debuchy R."/>
            <person name="Gladieux P."/>
            <person name="Thoren M.H."/>
            <person name="Johannesson H."/>
        </authorList>
    </citation>
    <scope>NUCLEOTIDE SEQUENCE</scope>
    <source>
        <strain evidence="2">CBS 315.58</strain>
    </source>
</reference>
<feature type="transmembrane region" description="Helical" evidence="1">
    <location>
        <begin position="293"/>
        <end position="316"/>
    </location>
</feature>